<evidence type="ECO:0000256" key="6">
    <source>
        <dbReference type="ARBA" id="ARBA00023136"/>
    </source>
</evidence>
<comment type="caution">
    <text evidence="9">The sequence shown here is derived from an EMBL/GenBank/DDBJ whole genome shotgun (WGS) entry which is preliminary data.</text>
</comment>
<accession>A0A556AQ17</accession>
<keyword evidence="4 7" id="KW-0812">Transmembrane</keyword>
<dbReference type="GO" id="GO:0005886">
    <property type="term" value="C:plasma membrane"/>
    <property type="evidence" value="ECO:0007669"/>
    <property type="project" value="UniProtKB-SubCell"/>
</dbReference>
<proteinExistence type="inferred from homology"/>
<feature type="transmembrane region" description="Helical" evidence="7">
    <location>
        <begin position="134"/>
        <end position="159"/>
    </location>
</feature>
<evidence type="ECO:0000313" key="10">
    <source>
        <dbReference type="Proteomes" id="UP000318405"/>
    </source>
</evidence>
<evidence type="ECO:0000256" key="7">
    <source>
        <dbReference type="RuleBase" id="RU363032"/>
    </source>
</evidence>
<dbReference type="InterPro" id="IPR000515">
    <property type="entry name" value="MetI-like"/>
</dbReference>
<evidence type="ECO:0000256" key="3">
    <source>
        <dbReference type="ARBA" id="ARBA00022475"/>
    </source>
</evidence>
<evidence type="ECO:0000256" key="1">
    <source>
        <dbReference type="ARBA" id="ARBA00004651"/>
    </source>
</evidence>
<name>A0A556AQ17_9BURK</name>
<dbReference type="Pfam" id="PF00528">
    <property type="entry name" value="BPD_transp_1"/>
    <property type="match status" value="1"/>
</dbReference>
<keyword evidence="3" id="KW-1003">Cell membrane</keyword>
<dbReference type="RefSeq" id="WP_143948288.1">
    <property type="nucleotide sequence ID" value="NZ_BAABMB010000002.1"/>
</dbReference>
<feature type="transmembrane region" description="Helical" evidence="7">
    <location>
        <begin position="282"/>
        <end position="308"/>
    </location>
</feature>
<dbReference type="EMBL" id="VLTJ01000022">
    <property type="protein sequence ID" value="TSH94976.1"/>
    <property type="molecule type" value="Genomic_DNA"/>
</dbReference>
<dbReference type="GO" id="GO:0055085">
    <property type="term" value="P:transmembrane transport"/>
    <property type="evidence" value="ECO:0007669"/>
    <property type="project" value="InterPro"/>
</dbReference>
<evidence type="ECO:0000313" key="9">
    <source>
        <dbReference type="EMBL" id="TSH94976.1"/>
    </source>
</evidence>
<dbReference type="InterPro" id="IPR035906">
    <property type="entry name" value="MetI-like_sf"/>
</dbReference>
<protein>
    <submittedName>
        <fullName evidence="9">ABC transporter permease</fullName>
    </submittedName>
</protein>
<dbReference type="CDD" id="cd06261">
    <property type="entry name" value="TM_PBP2"/>
    <property type="match status" value="1"/>
</dbReference>
<evidence type="ECO:0000256" key="2">
    <source>
        <dbReference type="ARBA" id="ARBA00022448"/>
    </source>
</evidence>
<feature type="transmembrane region" description="Helical" evidence="7">
    <location>
        <begin position="179"/>
        <end position="197"/>
    </location>
</feature>
<dbReference type="SUPFAM" id="SSF161098">
    <property type="entry name" value="MetI-like"/>
    <property type="match status" value="1"/>
</dbReference>
<evidence type="ECO:0000259" key="8">
    <source>
        <dbReference type="PROSITE" id="PS50928"/>
    </source>
</evidence>
<dbReference type="Proteomes" id="UP000318405">
    <property type="component" value="Unassembled WGS sequence"/>
</dbReference>
<keyword evidence="5 7" id="KW-1133">Transmembrane helix</keyword>
<organism evidence="9 10">
    <name type="scientific">Verticiella sediminum</name>
    <dbReference type="NCBI Taxonomy" id="1247510"/>
    <lineage>
        <taxon>Bacteria</taxon>
        <taxon>Pseudomonadati</taxon>
        <taxon>Pseudomonadota</taxon>
        <taxon>Betaproteobacteria</taxon>
        <taxon>Burkholderiales</taxon>
        <taxon>Alcaligenaceae</taxon>
        <taxon>Verticiella</taxon>
    </lineage>
</organism>
<keyword evidence="10" id="KW-1185">Reference proteome</keyword>
<evidence type="ECO:0000256" key="4">
    <source>
        <dbReference type="ARBA" id="ARBA00022692"/>
    </source>
</evidence>
<sequence length="315" mass="34344">MLKFLTKRLCQSALLLILVSIIGFSILHLAPGGPLGVMGGGNLSAEDISALERQLGLDQPLPLQYASWVGHIAVGDWGRSYRDNAPVLEAIGSRLGATFELMIAAISLAMLIGIVVGIVSALKKDSWFDVSATSLSMVLISLPSFWLGFIVIYFFSIELGWLPAGNRNSPGVDTLVDRLWHLAAPACVLAIIMMATWSRYMRASIIEVLSQDFVRTALAKGIPRYRILFAHIIRNALLPMIALFGLQFPSLLGGALVTETVFTWPGMGRLFLDSISYRDYPVVMGILLLSSVMVLLGNLIADILYAIADPRIRLD</sequence>
<dbReference type="Gene3D" id="1.10.3720.10">
    <property type="entry name" value="MetI-like"/>
    <property type="match status" value="1"/>
</dbReference>
<keyword evidence="6 7" id="KW-0472">Membrane</keyword>
<comment type="subcellular location">
    <subcellularLocation>
        <location evidence="1 7">Cell membrane</location>
        <topology evidence="1 7">Multi-pass membrane protein</topology>
    </subcellularLocation>
</comment>
<feature type="transmembrane region" description="Helical" evidence="7">
    <location>
        <begin position="236"/>
        <end position="262"/>
    </location>
</feature>
<dbReference type="Pfam" id="PF19300">
    <property type="entry name" value="BPD_transp_1_N"/>
    <property type="match status" value="1"/>
</dbReference>
<dbReference type="OrthoDB" id="9803623at2"/>
<dbReference type="AlphaFoldDB" id="A0A556AQ17"/>
<dbReference type="PROSITE" id="PS50928">
    <property type="entry name" value="ABC_TM1"/>
    <property type="match status" value="1"/>
</dbReference>
<feature type="transmembrane region" description="Helical" evidence="7">
    <location>
        <begin position="12"/>
        <end position="30"/>
    </location>
</feature>
<keyword evidence="2 7" id="KW-0813">Transport</keyword>
<dbReference type="PANTHER" id="PTHR43163:SF6">
    <property type="entry name" value="DIPEPTIDE TRANSPORT SYSTEM PERMEASE PROTEIN DPPB-RELATED"/>
    <property type="match status" value="1"/>
</dbReference>
<feature type="domain" description="ABC transmembrane type-1" evidence="8">
    <location>
        <begin position="95"/>
        <end position="305"/>
    </location>
</feature>
<feature type="transmembrane region" description="Helical" evidence="7">
    <location>
        <begin position="101"/>
        <end position="122"/>
    </location>
</feature>
<dbReference type="PANTHER" id="PTHR43163">
    <property type="entry name" value="DIPEPTIDE TRANSPORT SYSTEM PERMEASE PROTEIN DPPB-RELATED"/>
    <property type="match status" value="1"/>
</dbReference>
<comment type="similarity">
    <text evidence="7">Belongs to the binding-protein-dependent transport system permease family.</text>
</comment>
<evidence type="ECO:0000256" key="5">
    <source>
        <dbReference type="ARBA" id="ARBA00022989"/>
    </source>
</evidence>
<gene>
    <name evidence="9" type="ORF">FOZ76_10890</name>
</gene>
<reference evidence="9 10" key="1">
    <citation type="submission" date="2019-07" db="EMBL/GenBank/DDBJ databases">
        <title>Qingshengfaniella alkalisoli gen. nov., sp. nov., isolated from saline soil.</title>
        <authorList>
            <person name="Xu L."/>
            <person name="Huang X.-X."/>
            <person name="Sun J.-Q."/>
        </authorList>
    </citation>
    <scope>NUCLEOTIDE SEQUENCE [LARGE SCALE GENOMIC DNA]</scope>
    <source>
        <strain evidence="9 10">DSM 27279</strain>
    </source>
</reference>
<dbReference type="InterPro" id="IPR045621">
    <property type="entry name" value="BPD_transp_1_N"/>
</dbReference>